<keyword evidence="1" id="KW-0732">Signal</keyword>
<feature type="signal peptide" evidence="1">
    <location>
        <begin position="1"/>
        <end position="23"/>
    </location>
</feature>
<evidence type="ECO:0000313" key="3">
    <source>
        <dbReference type="Proteomes" id="UP000559626"/>
    </source>
</evidence>
<evidence type="ECO:0008006" key="4">
    <source>
        <dbReference type="Google" id="ProtNLM"/>
    </source>
</evidence>
<dbReference type="RefSeq" id="WP_169531690.1">
    <property type="nucleotide sequence ID" value="NZ_JABBGH010000002.1"/>
</dbReference>
<proteinExistence type="predicted"/>
<evidence type="ECO:0000256" key="1">
    <source>
        <dbReference type="SAM" id="SignalP"/>
    </source>
</evidence>
<sequence>MSLTTRFCALLALGLLGFAQATAAQTAAPLPTKIKVYLVGTFHFDPSTSDVRKTSRVDMSTPEKQRQLEELTDILRQTHADKVFIEWKQAQQRFADSTYALYRKGHFMLGNSERYQLGYRLAKKLNLARVHCVAAEGTFDYEAARAYAQQHNQLAILKGVHDKPPVGDSTGLLIESRLAAIKQTQAPATTYAGRGLLSVFQLLNSPAIDQENMDSYLLGFTRVGNGAAYPGADLAGDFFKTNVRIYTNLLRAIDVQHDKAVVLIIGQGHTAFLKSILRYNPLFEVAEVLPLLEAK</sequence>
<name>A0A7Y0FMM2_9BACT</name>
<dbReference type="AlphaFoldDB" id="A0A7Y0FMM2"/>
<dbReference type="Proteomes" id="UP000559626">
    <property type="component" value="Unassembled WGS sequence"/>
</dbReference>
<comment type="caution">
    <text evidence="2">The sequence shown here is derived from an EMBL/GenBank/DDBJ whole genome shotgun (WGS) entry which is preliminary data.</text>
</comment>
<dbReference type="EMBL" id="JABBGH010000002">
    <property type="protein sequence ID" value="NML66027.1"/>
    <property type="molecule type" value="Genomic_DNA"/>
</dbReference>
<gene>
    <name evidence="2" type="ORF">HHL22_12510</name>
</gene>
<evidence type="ECO:0000313" key="2">
    <source>
        <dbReference type="EMBL" id="NML66027.1"/>
    </source>
</evidence>
<feature type="chain" id="PRO_5031519996" description="TraB/GumN family protein" evidence="1">
    <location>
        <begin position="24"/>
        <end position="295"/>
    </location>
</feature>
<dbReference type="Pfam" id="PF18950">
    <property type="entry name" value="DUF5694"/>
    <property type="match status" value="1"/>
</dbReference>
<reference evidence="2 3" key="1">
    <citation type="submission" date="2020-04" db="EMBL/GenBank/DDBJ databases">
        <title>Hymenobacter polaris sp. nov., isolated from Arctic soil.</title>
        <authorList>
            <person name="Dahal R.H."/>
        </authorList>
    </citation>
    <scope>NUCLEOTIDE SEQUENCE [LARGE SCALE GENOMIC DNA]</scope>
    <source>
        <strain evidence="2 3">RP-2-7</strain>
    </source>
</reference>
<accession>A0A7Y0FMM2</accession>
<organism evidence="2 3">
    <name type="scientific">Hymenobacter polaris</name>
    <dbReference type="NCBI Taxonomy" id="2682546"/>
    <lineage>
        <taxon>Bacteria</taxon>
        <taxon>Pseudomonadati</taxon>
        <taxon>Bacteroidota</taxon>
        <taxon>Cytophagia</taxon>
        <taxon>Cytophagales</taxon>
        <taxon>Hymenobacteraceae</taxon>
        <taxon>Hymenobacter</taxon>
    </lineage>
</organism>
<dbReference type="InterPro" id="IPR043749">
    <property type="entry name" value="DUF5694"/>
</dbReference>
<keyword evidence="3" id="KW-1185">Reference proteome</keyword>
<protein>
    <recommendedName>
        <fullName evidence="4">TraB/GumN family protein</fullName>
    </recommendedName>
</protein>